<name>A0A7V2B057_RHOMR</name>
<dbReference type="GO" id="GO:0008360">
    <property type="term" value="P:regulation of cell shape"/>
    <property type="evidence" value="ECO:0007669"/>
    <property type="project" value="UniProtKB-UniRule"/>
</dbReference>
<organism evidence="9">
    <name type="scientific">Rhodothermus marinus</name>
    <name type="common">Rhodothermus obamensis</name>
    <dbReference type="NCBI Taxonomy" id="29549"/>
    <lineage>
        <taxon>Bacteria</taxon>
        <taxon>Pseudomonadati</taxon>
        <taxon>Rhodothermota</taxon>
        <taxon>Rhodothermia</taxon>
        <taxon>Rhodothermales</taxon>
        <taxon>Rhodothermaceae</taxon>
        <taxon>Rhodothermus</taxon>
    </lineage>
</organism>
<dbReference type="UniPathway" id="UPA00219"/>
<dbReference type="SUPFAM" id="SSF141523">
    <property type="entry name" value="L,D-transpeptidase catalytic domain-like"/>
    <property type="match status" value="1"/>
</dbReference>
<keyword evidence="4 7" id="KW-0133">Cell shape</keyword>
<gene>
    <name evidence="9" type="ORF">ENO59_05100</name>
</gene>
<dbReference type="GO" id="GO:0016740">
    <property type="term" value="F:transferase activity"/>
    <property type="evidence" value="ECO:0007669"/>
    <property type="project" value="UniProtKB-KW"/>
</dbReference>
<dbReference type="CDD" id="cd16913">
    <property type="entry name" value="YkuD_like"/>
    <property type="match status" value="1"/>
</dbReference>
<dbReference type="EMBL" id="DSGB01000004">
    <property type="protein sequence ID" value="HER95877.1"/>
    <property type="molecule type" value="Genomic_DNA"/>
</dbReference>
<feature type="active site" description="Nucleophile" evidence="7">
    <location>
        <position position="213"/>
    </location>
</feature>
<dbReference type="InterPro" id="IPR005490">
    <property type="entry name" value="LD_TPept_cat_dom"/>
</dbReference>
<accession>A0A7V2B057</accession>
<evidence type="ECO:0000259" key="8">
    <source>
        <dbReference type="PROSITE" id="PS52029"/>
    </source>
</evidence>
<sequence length="238" mass="26647">MFTLGIWLGLLVALSPDSSTGLYYVAVEQALLYQAPANGAYLALSRREPVRLLTRQGYWWRVRTQDGAEGYVEAHALSNVWLRVSKRQQRLYLYRGTTLVRSFPVDLGPNPYADKVQRGSLANPDDWRTPEGVFYVAAKNARSRYYKALVLNYPTADHALRGLQEGRISPAEYRAIVEAEAAFRMPPMNTALGGWIEIHGQGTGQQVNWTQGCVALRNEDIDALWPLVVVGTPVLIEP</sequence>
<reference evidence="9" key="1">
    <citation type="journal article" date="2020" name="mSystems">
        <title>Genome- and Community-Level Interaction Insights into Carbon Utilization and Element Cycling Functions of Hydrothermarchaeota in Hydrothermal Sediment.</title>
        <authorList>
            <person name="Zhou Z."/>
            <person name="Liu Y."/>
            <person name="Xu W."/>
            <person name="Pan J."/>
            <person name="Luo Z.H."/>
            <person name="Li M."/>
        </authorList>
    </citation>
    <scope>NUCLEOTIDE SEQUENCE [LARGE SCALE GENOMIC DNA]</scope>
    <source>
        <strain evidence="9">SpSt-143</strain>
    </source>
</reference>
<feature type="active site" description="Proton donor/acceptor" evidence="7">
    <location>
        <position position="199"/>
    </location>
</feature>
<comment type="similarity">
    <text evidence="2">Belongs to the YkuD family.</text>
</comment>
<keyword evidence="3" id="KW-0808">Transferase</keyword>
<evidence type="ECO:0000256" key="3">
    <source>
        <dbReference type="ARBA" id="ARBA00022679"/>
    </source>
</evidence>
<keyword evidence="6 7" id="KW-0961">Cell wall biogenesis/degradation</keyword>
<dbReference type="PANTHER" id="PTHR36699:SF1">
    <property type="entry name" value="L,D-TRANSPEPTIDASE YAFK-RELATED"/>
    <property type="match status" value="1"/>
</dbReference>
<feature type="domain" description="L,D-TPase catalytic" evidence="8">
    <location>
        <begin position="80"/>
        <end position="237"/>
    </location>
</feature>
<protein>
    <recommendedName>
        <fullName evidence="8">L,D-TPase catalytic domain-containing protein</fullName>
    </recommendedName>
</protein>
<evidence type="ECO:0000256" key="6">
    <source>
        <dbReference type="ARBA" id="ARBA00023316"/>
    </source>
</evidence>
<dbReference type="GO" id="GO:0004180">
    <property type="term" value="F:carboxypeptidase activity"/>
    <property type="evidence" value="ECO:0007669"/>
    <property type="project" value="UniProtKB-ARBA"/>
</dbReference>
<evidence type="ECO:0000256" key="4">
    <source>
        <dbReference type="ARBA" id="ARBA00022960"/>
    </source>
</evidence>
<proteinExistence type="inferred from homology"/>
<evidence type="ECO:0000256" key="7">
    <source>
        <dbReference type="PROSITE-ProRule" id="PRU01373"/>
    </source>
</evidence>
<dbReference type="GO" id="GO:0009252">
    <property type="term" value="P:peptidoglycan biosynthetic process"/>
    <property type="evidence" value="ECO:0007669"/>
    <property type="project" value="UniProtKB-UniPathway"/>
</dbReference>
<comment type="pathway">
    <text evidence="1 7">Cell wall biogenesis; peptidoglycan biosynthesis.</text>
</comment>
<evidence type="ECO:0000256" key="1">
    <source>
        <dbReference type="ARBA" id="ARBA00004752"/>
    </source>
</evidence>
<evidence type="ECO:0000313" key="9">
    <source>
        <dbReference type="EMBL" id="HER95877.1"/>
    </source>
</evidence>
<keyword evidence="5 7" id="KW-0573">Peptidoglycan synthesis</keyword>
<dbReference type="AlphaFoldDB" id="A0A7V2B057"/>
<comment type="caution">
    <text evidence="9">The sequence shown here is derived from an EMBL/GenBank/DDBJ whole genome shotgun (WGS) entry which is preliminary data.</text>
</comment>
<dbReference type="Pfam" id="PF03734">
    <property type="entry name" value="YkuD"/>
    <property type="match status" value="1"/>
</dbReference>
<evidence type="ECO:0000256" key="2">
    <source>
        <dbReference type="ARBA" id="ARBA00005992"/>
    </source>
</evidence>
<dbReference type="GO" id="GO:0071555">
    <property type="term" value="P:cell wall organization"/>
    <property type="evidence" value="ECO:0007669"/>
    <property type="project" value="UniProtKB-UniRule"/>
</dbReference>
<dbReference type="InterPro" id="IPR038063">
    <property type="entry name" value="Transpep_catalytic_dom"/>
</dbReference>
<dbReference type="Pfam" id="PF06347">
    <property type="entry name" value="SH3_4"/>
    <property type="match status" value="1"/>
</dbReference>
<evidence type="ECO:0000256" key="5">
    <source>
        <dbReference type="ARBA" id="ARBA00022984"/>
    </source>
</evidence>
<dbReference type="PANTHER" id="PTHR36699">
    <property type="entry name" value="LD-TRANSPEPTIDASE"/>
    <property type="match status" value="1"/>
</dbReference>
<dbReference type="InterPro" id="IPR010466">
    <property type="entry name" value="DUF1058"/>
</dbReference>
<dbReference type="Gene3D" id="2.40.440.10">
    <property type="entry name" value="L,D-transpeptidase catalytic domain-like"/>
    <property type="match status" value="1"/>
</dbReference>
<dbReference type="PROSITE" id="PS52029">
    <property type="entry name" value="LD_TPASE"/>
    <property type="match status" value="1"/>
</dbReference>